<name>A0A2U1NEP2_ARTAN</name>
<evidence type="ECO:0000256" key="1">
    <source>
        <dbReference type="SAM" id="MobiDB-lite"/>
    </source>
</evidence>
<evidence type="ECO:0000313" key="2">
    <source>
        <dbReference type="EMBL" id="PWA71995.1"/>
    </source>
</evidence>
<reference evidence="2 3" key="1">
    <citation type="journal article" date="2018" name="Mol. Plant">
        <title>The genome of Artemisia annua provides insight into the evolution of Asteraceae family and artemisinin biosynthesis.</title>
        <authorList>
            <person name="Shen Q."/>
            <person name="Zhang L."/>
            <person name="Liao Z."/>
            <person name="Wang S."/>
            <person name="Yan T."/>
            <person name="Shi P."/>
            <person name="Liu M."/>
            <person name="Fu X."/>
            <person name="Pan Q."/>
            <person name="Wang Y."/>
            <person name="Lv Z."/>
            <person name="Lu X."/>
            <person name="Zhang F."/>
            <person name="Jiang W."/>
            <person name="Ma Y."/>
            <person name="Chen M."/>
            <person name="Hao X."/>
            <person name="Li L."/>
            <person name="Tang Y."/>
            <person name="Lv G."/>
            <person name="Zhou Y."/>
            <person name="Sun X."/>
            <person name="Brodelius P.E."/>
            <person name="Rose J.K.C."/>
            <person name="Tang K."/>
        </authorList>
    </citation>
    <scope>NUCLEOTIDE SEQUENCE [LARGE SCALE GENOMIC DNA]</scope>
    <source>
        <strain evidence="3">cv. Huhao1</strain>
        <tissue evidence="2">Leaf</tissue>
    </source>
</reference>
<sequence length="68" mass="7403">MHIHFHYDRFVAPSGENLPESNTTSMEMEHSDSRSNIPTGDVAIDIGRAASDEEDTPSSSIATKLVAE</sequence>
<accession>A0A2U1NEP2</accession>
<organism evidence="2 3">
    <name type="scientific">Artemisia annua</name>
    <name type="common">Sweet wormwood</name>
    <dbReference type="NCBI Taxonomy" id="35608"/>
    <lineage>
        <taxon>Eukaryota</taxon>
        <taxon>Viridiplantae</taxon>
        <taxon>Streptophyta</taxon>
        <taxon>Embryophyta</taxon>
        <taxon>Tracheophyta</taxon>
        <taxon>Spermatophyta</taxon>
        <taxon>Magnoliopsida</taxon>
        <taxon>eudicotyledons</taxon>
        <taxon>Gunneridae</taxon>
        <taxon>Pentapetalae</taxon>
        <taxon>asterids</taxon>
        <taxon>campanulids</taxon>
        <taxon>Asterales</taxon>
        <taxon>Asteraceae</taxon>
        <taxon>Asteroideae</taxon>
        <taxon>Anthemideae</taxon>
        <taxon>Artemisiinae</taxon>
        <taxon>Artemisia</taxon>
    </lineage>
</organism>
<evidence type="ECO:0000313" key="3">
    <source>
        <dbReference type="Proteomes" id="UP000245207"/>
    </source>
</evidence>
<dbReference type="Proteomes" id="UP000245207">
    <property type="component" value="Unassembled WGS sequence"/>
</dbReference>
<keyword evidence="3" id="KW-1185">Reference proteome</keyword>
<proteinExistence type="predicted"/>
<comment type="caution">
    <text evidence="2">The sequence shown here is derived from an EMBL/GenBank/DDBJ whole genome shotgun (WGS) entry which is preliminary data.</text>
</comment>
<dbReference type="AlphaFoldDB" id="A0A2U1NEP2"/>
<dbReference type="EMBL" id="PKPP01002981">
    <property type="protein sequence ID" value="PWA71995.1"/>
    <property type="molecule type" value="Genomic_DNA"/>
</dbReference>
<protein>
    <submittedName>
        <fullName evidence="2">Uncharacterized protein</fullName>
    </submittedName>
</protein>
<gene>
    <name evidence="2" type="ORF">CTI12_AA274680</name>
</gene>
<feature type="region of interest" description="Disordered" evidence="1">
    <location>
        <begin position="12"/>
        <end position="68"/>
    </location>
</feature>